<reference evidence="7" key="1">
    <citation type="submission" date="2020-04" db="EMBL/GenBank/DDBJ databases">
        <authorList>
            <person name="Chiriac C."/>
            <person name="Salcher M."/>
            <person name="Ghai R."/>
            <person name="Kavagutti S V."/>
        </authorList>
    </citation>
    <scope>NUCLEOTIDE SEQUENCE</scope>
</reference>
<dbReference type="EMBL" id="LR796249">
    <property type="protein sequence ID" value="CAB4131485.1"/>
    <property type="molecule type" value="Genomic_DNA"/>
</dbReference>
<keyword evidence="3" id="KW-0408">Iron</keyword>
<evidence type="ECO:0000313" key="6">
    <source>
        <dbReference type="EMBL" id="CAB4131485.1"/>
    </source>
</evidence>
<dbReference type="EMBL" id="LR796294">
    <property type="protein sequence ID" value="CAB4135266.1"/>
    <property type="molecule type" value="Genomic_DNA"/>
</dbReference>
<evidence type="ECO:0000256" key="3">
    <source>
        <dbReference type="ARBA" id="ARBA00023004"/>
    </source>
</evidence>
<dbReference type="InterPro" id="IPR058240">
    <property type="entry name" value="rSAM_sf"/>
</dbReference>
<dbReference type="SUPFAM" id="SSF102114">
    <property type="entry name" value="Radical SAM enzymes"/>
    <property type="match status" value="1"/>
</dbReference>
<evidence type="ECO:0000256" key="1">
    <source>
        <dbReference type="ARBA" id="ARBA00022691"/>
    </source>
</evidence>
<dbReference type="Gene3D" id="3.20.20.70">
    <property type="entry name" value="Aldolase class I"/>
    <property type="match status" value="1"/>
</dbReference>
<protein>
    <submittedName>
        <fullName evidence="7">Radical_SAM domain containing protein</fullName>
    </submittedName>
</protein>
<dbReference type="SFLD" id="SFLDS00029">
    <property type="entry name" value="Radical_SAM"/>
    <property type="match status" value="1"/>
</dbReference>
<dbReference type="InterPro" id="IPR013785">
    <property type="entry name" value="Aldolase_TIM"/>
</dbReference>
<dbReference type="CDD" id="cd01335">
    <property type="entry name" value="Radical_SAM"/>
    <property type="match status" value="1"/>
</dbReference>
<evidence type="ECO:0000259" key="5">
    <source>
        <dbReference type="Pfam" id="PF04055"/>
    </source>
</evidence>
<gene>
    <name evidence="6" type="ORF">UFOVP127_116</name>
    <name evidence="7" type="ORF">UFOVP276_222</name>
</gene>
<name>A0A6J5LQS4_9CAUD</name>
<sequence>MKIDSVRFEAFATNSSSVHTPFIRTDKEPVDYLIGAGYDFGWQPFIAATQPAKRMYAALALQGNTNYLSKDIQDTIVRCWAGVLPSAHSYIDHQSVPVLPREYDGKHVSKQYFDDYLAWLLSPKIAIQGGNDNGGTPAIPGKPVKVALPSWDQFNCRKDAKGFYTLFSPENGTKIRMSFKDNVDMSKAIVPELVDLKITNKCSRNCRYCYQDSTPQGIHADSKDVYRTLEALAAMQVFEVAFGGGEPVEYPDFWVLVRQAKRLGIKPSFSTRNLAWLQDESALNTFKECCGAFAFSIDCIRDVYTLLKYIHKYDLECKTTVQYIPELNSVASLKEIIQITAMHSIPLTLLGLKNTGRGKTFVPNSESAITKITDMDMIEAVQGRYHVGIDTAFAKKYQRAIKATGASTWSYNIEEGKHSMYIDAVGKCMGKSSYCAEYSPLPERVSEDALVVQILKEFKKY</sequence>
<dbReference type="InterPro" id="IPR050377">
    <property type="entry name" value="Radical_SAM_PqqE_MftC-like"/>
</dbReference>
<keyword evidence="2" id="KW-0479">Metal-binding</keyword>
<accession>A0A6J5LQS4</accession>
<dbReference type="GO" id="GO:0046872">
    <property type="term" value="F:metal ion binding"/>
    <property type="evidence" value="ECO:0007669"/>
    <property type="project" value="UniProtKB-KW"/>
</dbReference>
<dbReference type="PANTHER" id="PTHR11228:SF7">
    <property type="entry name" value="PQQA PEPTIDE CYCLASE"/>
    <property type="match status" value="1"/>
</dbReference>
<keyword evidence="4" id="KW-0411">Iron-sulfur</keyword>
<evidence type="ECO:0000313" key="7">
    <source>
        <dbReference type="EMBL" id="CAB4135266.1"/>
    </source>
</evidence>
<proteinExistence type="predicted"/>
<feature type="domain" description="Radical SAM core" evidence="5">
    <location>
        <begin position="197"/>
        <end position="315"/>
    </location>
</feature>
<organism evidence="7">
    <name type="scientific">uncultured Caudovirales phage</name>
    <dbReference type="NCBI Taxonomy" id="2100421"/>
    <lineage>
        <taxon>Viruses</taxon>
        <taxon>Duplodnaviria</taxon>
        <taxon>Heunggongvirae</taxon>
        <taxon>Uroviricota</taxon>
        <taxon>Caudoviricetes</taxon>
        <taxon>Peduoviridae</taxon>
        <taxon>Maltschvirus</taxon>
        <taxon>Maltschvirus maltsch</taxon>
    </lineage>
</organism>
<evidence type="ECO:0000256" key="2">
    <source>
        <dbReference type="ARBA" id="ARBA00022723"/>
    </source>
</evidence>
<dbReference type="InterPro" id="IPR007197">
    <property type="entry name" value="rSAM"/>
</dbReference>
<dbReference type="Pfam" id="PF04055">
    <property type="entry name" value="Radical_SAM"/>
    <property type="match status" value="1"/>
</dbReference>
<dbReference type="GO" id="GO:0003824">
    <property type="term" value="F:catalytic activity"/>
    <property type="evidence" value="ECO:0007669"/>
    <property type="project" value="InterPro"/>
</dbReference>
<keyword evidence="1" id="KW-0949">S-adenosyl-L-methionine</keyword>
<dbReference type="GO" id="GO:0051536">
    <property type="term" value="F:iron-sulfur cluster binding"/>
    <property type="evidence" value="ECO:0007669"/>
    <property type="project" value="UniProtKB-KW"/>
</dbReference>
<evidence type="ECO:0000256" key="4">
    <source>
        <dbReference type="ARBA" id="ARBA00023014"/>
    </source>
</evidence>
<dbReference type="PANTHER" id="PTHR11228">
    <property type="entry name" value="RADICAL SAM DOMAIN PROTEIN"/>
    <property type="match status" value="1"/>
</dbReference>